<dbReference type="RefSeq" id="WP_132371577.1">
    <property type="nucleotide sequence ID" value="NZ_SMAN01000007.1"/>
</dbReference>
<dbReference type="Proteomes" id="UP000294650">
    <property type="component" value="Unassembled WGS sequence"/>
</dbReference>
<dbReference type="InterPro" id="IPR047705">
    <property type="entry name" value="AimR-like"/>
</dbReference>
<dbReference type="Pfam" id="PF22871">
    <property type="entry name" value="AimR"/>
    <property type="match status" value="1"/>
</dbReference>
<dbReference type="EMBL" id="SMAN01000007">
    <property type="protein sequence ID" value="TCT23410.1"/>
    <property type="molecule type" value="Genomic_DNA"/>
</dbReference>
<evidence type="ECO:0000313" key="1">
    <source>
        <dbReference type="EMBL" id="TCT23410.1"/>
    </source>
</evidence>
<gene>
    <name evidence="1" type="ORF">EDD68_107124</name>
</gene>
<evidence type="ECO:0000313" key="2">
    <source>
        <dbReference type="Proteomes" id="UP000294650"/>
    </source>
</evidence>
<dbReference type="AlphaFoldDB" id="A0A4R3N2S3"/>
<organism evidence="1 2">
    <name type="scientific">Melghiribacillus thermohalophilus</name>
    <dbReference type="NCBI Taxonomy" id="1324956"/>
    <lineage>
        <taxon>Bacteria</taxon>
        <taxon>Bacillati</taxon>
        <taxon>Bacillota</taxon>
        <taxon>Bacilli</taxon>
        <taxon>Bacillales</taxon>
        <taxon>Bacillaceae</taxon>
        <taxon>Melghiribacillus</taxon>
    </lineage>
</organism>
<comment type="caution">
    <text evidence="1">The sequence shown here is derived from an EMBL/GenBank/DDBJ whole genome shotgun (WGS) entry which is preliminary data.</text>
</comment>
<proteinExistence type="predicted"/>
<name>A0A4R3N2S3_9BACI</name>
<keyword evidence="2" id="KW-1185">Reference proteome</keyword>
<protein>
    <submittedName>
        <fullName evidence="1">Uncharacterized protein</fullName>
    </submittedName>
</protein>
<accession>A0A4R3N2S3</accession>
<dbReference type="OrthoDB" id="2692106at2"/>
<sequence>MKEIFIGKENLIGEQDNLYEVIQHVSKCKSKQESMEIIKFFILSSHSKQIQREGMEFLYWNGFYDELIKVVQNHKNYTDMLSRQWAEIYEFIYLQKKNRINESQLLDHLKHFVSDEPEILILKDFMCVYSYYKMKEYDMLGKYIDPISDNLMKVPSIFLRNYFNMRLNEVLFHYHWKMNELITARRYAFKVINESYNEEKKATLYSHLGQTYVFESYETTMKYLNKAYQIANDYQYPHLKNLLKHHTIPFVHAYYGKTDSIETNDRSEQAHLEIARGNHQAAMDLLDQITKITPFRLYYYGLAKKDRGLLMKAHHAFITEYKDHFYAQLPLKAIEKLNLD</sequence>
<reference evidence="1 2" key="1">
    <citation type="submission" date="2019-03" db="EMBL/GenBank/DDBJ databases">
        <title>Genomic Encyclopedia of Type Strains, Phase IV (KMG-IV): sequencing the most valuable type-strain genomes for metagenomic binning, comparative biology and taxonomic classification.</title>
        <authorList>
            <person name="Goeker M."/>
        </authorList>
    </citation>
    <scope>NUCLEOTIDE SEQUENCE [LARGE SCALE GENOMIC DNA]</scope>
    <source>
        <strain evidence="1 2">DSM 25894</strain>
    </source>
</reference>
<dbReference type="NCBIfam" id="NF038310">
    <property type="entry name" value="lysogeny_AimR"/>
    <property type="match status" value="1"/>
</dbReference>